<dbReference type="AlphaFoldDB" id="A0A540MK12"/>
<evidence type="ECO:0000313" key="1">
    <source>
        <dbReference type="EMBL" id="TQD99121.1"/>
    </source>
</evidence>
<protein>
    <submittedName>
        <fullName evidence="1">Uncharacterized protein</fullName>
    </submittedName>
</protein>
<organism evidence="1 2">
    <name type="scientific">Malus baccata</name>
    <name type="common">Siberian crab apple</name>
    <name type="synonym">Pyrus baccata</name>
    <dbReference type="NCBI Taxonomy" id="106549"/>
    <lineage>
        <taxon>Eukaryota</taxon>
        <taxon>Viridiplantae</taxon>
        <taxon>Streptophyta</taxon>
        <taxon>Embryophyta</taxon>
        <taxon>Tracheophyta</taxon>
        <taxon>Spermatophyta</taxon>
        <taxon>Magnoliopsida</taxon>
        <taxon>eudicotyledons</taxon>
        <taxon>Gunneridae</taxon>
        <taxon>Pentapetalae</taxon>
        <taxon>rosids</taxon>
        <taxon>fabids</taxon>
        <taxon>Rosales</taxon>
        <taxon>Rosaceae</taxon>
        <taxon>Amygdaloideae</taxon>
        <taxon>Maleae</taxon>
        <taxon>Malus</taxon>
    </lineage>
</organism>
<gene>
    <name evidence="1" type="ORF">C1H46_015240</name>
</gene>
<reference evidence="1 2" key="1">
    <citation type="journal article" date="2019" name="G3 (Bethesda)">
        <title>Sequencing of a Wild Apple (Malus baccata) Genome Unravels the Differences Between Cultivated and Wild Apple Species Regarding Disease Resistance and Cold Tolerance.</title>
        <authorList>
            <person name="Chen X."/>
        </authorList>
    </citation>
    <scope>NUCLEOTIDE SEQUENCE [LARGE SCALE GENOMIC DNA]</scope>
    <source>
        <strain evidence="2">cv. Shandingzi</strain>
        <tissue evidence="1">Leaves</tissue>
    </source>
</reference>
<sequence>MEADVSDQKKVLYLLLSLVLLLHVDGLGFFHHGCDEMLLLLQRELFSFSEI</sequence>
<evidence type="ECO:0000313" key="2">
    <source>
        <dbReference type="Proteomes" id="UP000315295"/>
    </source>
</evidence>
<dbReference type="Proteomes" id="UP000315295">
    <property type="component" value="Unassembled WGS sequence"/>
</dbReference>
<name>A0A540MK12_MALBA</name>
<comment type="caution">
    <text evidence="1">The sequence shown here is derived from an EMBL/GenBank/DDBJ whole genome shotgun (WGS) entry which is preliminary data.</text>
</comment>
<accession>A0A540MK12</accession>
<dbReference type="EMBL" id="VIEB01000241">
    <property type="protein sequence ID" value="TQD99121.1"/>
    <property type="molecule type" value="Genomic_DNA"/>
</dbReference>
<proteinExistence type="predicted"/>
<keyword evidence="2" id="KW-1185">Reference proteome</keyword>